<feature type="compositionally biased region" description="Basic and acidic residues" evidence="1">
    <location>
        <begin position="318"/>
        <end position="331"/>
    </location>
</feature>
<feature type="compositionally biased region" description="Pro residues" evidence="1">
    <location>
        <begin position="357"/>
        <end position="373"/>
    </location>
</feature>
<name>A0ABP6LI96_9ACTN</name>
<evidence type="ECO:0000313" key="2">
    <source>
        <dbReference type="EMBL" id="GAA3045860.1"/>
    </source>
</evidence>
<feature type="compositionally biased region" description="Low complexity" evidence="1">
    <location>
        <begin position="168"/>
        <end position="186"/>
    </location>
</feature>
<sequence>MGAEQAAADAAALVAAIERAQAVARRVEAVFASTASSLAGAAAAASGRAASAVAADVVRAAAVARSASSALRGVANALAATKAKGPALRAAAQELAAADLRPDEVARVRETVAGAMNAVYSDPMLATSTPVGDAPRRSVPYDGAAAVLAGPSAANQGGQFAATLGRVSPSAARGTPAAPGPAGRSPKPMLPPVGRPPATDQAGQVRPPGPPGSSGPPAAAHRPVGGSPAGVGPNPPPGGPVPGIGGPRRLGVPLGGRPGRVGGGPVGGRPVVAPNPPRPGAPRLAQTATPGSPVPAALPRSAASPGMRGGMPYAPRAGRTEESADRRPAPYLRVRENAEAVAGELPLVGPAVIGEPEPVPDPPGDPDSPAPRR</sequence>
<protein>
    <recommendedName>
        <fullName evidence="4">Translation initiation factor IF-2</fullName>
    </recommendedName>
</protein>
<dbReference type="Proteomes" id="UP001501035">
    <property type="component" value="Unassembled WGS sequence"/>
</dbReference>
<evidence type="ECO:0000313" key="3">
    <source>
        <dbReference type="Proteomes" id="UP001501035"/>
    </source>
</evidence>
<accession>A0ABP6LI96</accession>
<organism evidence="2 3">
    <name type="scientific">Gordonia defluvii</name>
    <dbReference type="NCBI Taxonomy" id="283718"/>
    <lineage>
        <taxon>Bacteria</taxon>
        <taxon>Bacillati</taxon>
        <taxon>Actinomycetota</taxon>
        <taxon>Actinomycetes</taxon>
        <taxon>Mycobacteriales</taxon>
        <taxon>Gordoniaceae</taxon>
        <taxon>Gordonia</taxon>
    </lineage>
</organism>
<keyword evidence="3" id="KW-1185">Reference proteome</keyword>
<evidence type="ECO:0008006" key="4">
    <source>
        <dbReference type="Google" id="ProtNLM"/>
    </source>
</evidence>
<gene>
    <name evidence="2" type="ORF">GCM10010528_26400</name>
</gene>
<comment type="caution">
    <text evidence="2">The sequence shown here is derived from an EMBL/GenBank/DDBJ whole genome shotgun (WGS) entry which is preliminary data.</text>
</comment>
<feature type="compositionally biased region" description="Gly residues" evidence="1">
    <location>
        <begin position="241"/>
        <end position="267"/>
    </location>
</feature>
<feature type="region of interest" description="Disordered" evidence="1">
    <location>
        <begin position="168"/>
        <end position="331"/>
    </location>
</feature>
<feature type="region of interest" description="Disordered" evidence="1">
    <location>
        <begin position="345"/>
        <end position="373"/>
    </location>
</feature>
<dbReference type="EMBL" id="BAAAVS010000055">
    <property type="protein sequence ID" value="GAA3045860.1"/>
    <property type="molecule type" value="Genomic_DNA"/>
</dbReference>
<evidence type="ECO:0000256" key="1">
    <source>
        <dbReference type="SAM" id="MobiDB-lite"/>
    </source>
</evidence>
<reference evidence="3" key="1">
    <citation type="journal article" date="2019" name="Int. J. Syst. Evol. Microbiol.">
        <title>The Global Catalogue of Microorganisms (GCM) 10K type strain sequencing project: providing services to taxonomists for standard genome sequencing and annotation.</title>
        <authorList>
            <consortium name="The Broad Institute Genomics Platform"/>
            <consortium name="The Broad Institute Genome Sequencing Center for Infectious Disease"/>
            <person name="Wu L."/>
            <person name="Ma J."/>
        </authorList>
    </citation>
    <scope>NUCLEOTIDE SEQUENCE [LARGE SCALE GENOMIC DNA]</scope>
    <source>
        <strain evidence="3">JCM 14234</strain>
    </source>
</reference>
<feature type="compositionally biased region" description="Low complexity" evidence="1">
    <location>
        <begin position="215"/>
        <end position="232"/>
    </location>
</feature>
<proteinExistence type="predicted"/>